<feature type="region of interest" description="Disordered" evidence="1">
    <location>
        <begin position="218"/>
        <end position="244"/>
    </location>
</feature>
<keyword evidence="2" id="KW-0472">Membrane</keyword>
<keyword evidence="2" id="KW-0812">Transmembrane</keyword>
<feature type="compositionally biased region" description="Low complexity" evidence="1">
    <location>
        <begin position="93"/>
        <end position="106"/>
    </location>
</feature>
<evidence type="ECO:0000256" key="1">
    <source>
        <dbReference type="SAM" id="MobiDB-lite"/>
    </source>
</evidence>
<comment type="caution">
    <text evidence="3">The sequence shown here is derived from an EMBL/GenBank/DDBJ whole genome shotgun (WGS) entry which is preliminary data.</text>
</comment>
<dbReference type="PANTHER" id="PTHR36004">
    <property type="entry name" value="AT-RICH INTERACTIVE DOMAIN PROTEIN"/>
    <property type="match status" value="1"/>
</dbReference>
<dbReference type="PANTHER" id="PTHR36004:SF1">
    <property type="entry name" value="AT-RICH INTERACTIVE DOMAIN PROTEIN"/>
    <property type="match status" value="1"/>
</dbReference>
<protein>
    <submittedName>
        <fullName evidence="3">Uncharacterized protein</fullName>
    </submittedName>
</protein>
<feature type="transmembrane region" description="Helical" evidence="2">
    <location>
        <begin position="150"/>
        <end position="175"/>
    </location>
</feature>
<proteinExistence type="predicted"/>
<evidence type="ECO:0000313" key="4">
    <source>
        <dbReference type="Proteomes" id="UP000306102"/>
    </source>
</evidence>
<organism evidence="3 4">
    <name type="scientific">Camellia sinensis var. sinensis</name>
    <name type="common">China tea</name>
    <dbReference type="NCBI Taxonomy" id="542762"/>
    <lineage>
        <taxon>Eukaryota</taxon>
        <taxon>Viridiplantae</taxon>
        <taxon>Streptophyta</taxon>
        <taxon>Embryophyta</taxon>
        <taxon>Tracheophyta</taxon>
        <taxon>Spermatophyta</taxon>
        <taxon>Magnoliopsida</taxon>
        <taxon>eudicotyledons</taxon>
        <taxon>Gunneridae</taxon>
        <taxon>Pentapetalae</taxon>
        <taxon>asterids</taxon>
        <taxon>Ericales</taxon>
        <taxon>Theaceae</taxon>
        <taxon>Camellia</taxon>
    </lineage>
</organism>
<evidence type="ECO:0000256" key="2">
    <source>
        <dbReference type="SAM" id="Phobius"/>
    </source>
</evidence>
<keyword evidence="4" id="KW-1185">Reference proteome</keyword>
<accession>A0A4V3WLC1</accession>
<feature type="transmembrane region" description="Helical" evidence="2">
    <location>
        <begin position="182"/>
        <end position="199"/>
    </location>
</feature>
<evidence type="ECO:0000313" key="3">
    <source>
        <dbReference type="EMBL" id="THG04157.1"/>
    </source>
</evidence>
<keyword evidence="2" id="KW-1133">Transmembrane helix</keyword>
<reference evidence="3 4" key="1">
    <citation type="journal article" date="2018" name="Proc. Natl. Acad. Sci. U.S.A.">
        <title>Draft genome sequence of Camellia sinensis var. sinensis provides insights into the evolution of the tea genome and tea quality.</title>
        <authorList>
            <person name="Wei C."/>
            <person name="Yang H."/>
            <person name="Wang S."/>
            <person name="Zhao J."/>
            <person name="Liu C."/>
            <person name="Gao L."/>
            <person name="Xia E."/>
            <person name="Lu Y."/>
            <person name="Tai Y."/>
            <person name="She G."/>
            <person name="Sun J."/>
            <person name="Cao H."/>
            <person name="Tong W."/>
            <person name="Gao Q."/>
            <person name="Li Y."/>
            <person name="Deng W."/>
            <person name="Jiang X."/>
            <person name="Wang W."/>
            <person name="Chen Q."/>
            <person name="Zhang S."/>
            <person name="Li H."/>
            <person name="Wu J."/>
            <person name="Wang P."/>
            <person name="Li P."/>
            <person name="Shi C."/>
            <person name="Zheng F."/>
            <person name="Jian J."/>
            <person name="Huang B."/>
            <person name="Shan D."/>
            <person name="Shi M."/>
            <person name="Fang C."/>
            <person name="Yue Y."/>
            <person name="Li F."/>
            <person name="Li D."/>
            <person name="Wei S."/>
            <person name="Han B."/>
            <person name="Jiang C."/>
            <person name="Yin Y."/>
            <person name="Xia T."/>
            <person name="Zhang Z."/>
            <person name="Bennetzen J.L."/>
            <person name="Zhao S."/>
            <person name="Wan X."/>
        </authorList>
    </citation>
    <scope>NUCLEOTIDE SEQUENCE [LARGE SCALE GENOMIC DNA]</scope>
    <source>
        <strain evidence="4">cv. Shuchazao</strain>
        <tissue evidence="3">Leaf</tissue>
    </source>
</reference>
<sequence>MALTIGGGGGGAAGTLYGRTTTFNHGGDRFLRRPILLPPSNPLFWSLQSTSRNDNNNIVPKAAKKMSSRTGKFDSKNKRSLNTTTKEQETEQGEQQQRTVQIETDGSSGGTGVVDGVGGDDGYFLPELPGLEQDFWEGPQWDTFGFVVQYLWAFGILFAVCGVVVVMVVVVGAAVAANDSRVVVLAMLIACGIAVATYNEGATDFKATPAYKESIQSRELLEEPEGSNSDVFESNPTEEAPSLE</sequence>
<feature type="region of interest" description="Disordered" evidence="1">
    <location>
        <begin position="55"/>
        <end position="111"/>
    </location>
</feature>
<gene>
    <name evidence="3" type="ORF">TEA_015498</name>
</gene>
<dbReference type="EMBL" id="SDRB02010808">
    <property type="protein sequence ID" value="THG04157.1"/>
    <property type="molecule type" value="Genomic_DNA"/>
</dbReference>
<name>A0A4V3WLC1_CAMSN</name>
<dbReference type="AlphaFoldDB" id="A0A4V3WLC1"/>
<feature type="compositionally biased region" description="Polar residues" evidence="1">
    <location>
        <begin position="226"/>
        <end position="237"/>
    </location>
</feature>
<dbReference type="Proteomes" id="UP000306102">
    <property type="component" value="Unassembled WGS sequence"/>
</dbReference>